<dbReference type="OrthoDB" id="5822888at2759"/>
<evidence type="ECO:0000313" key="1">
    <source>
        <dbReference type="EMBL" id="VDN45062.1"/>
    </source>
</evidence>
<dbReference type="Proteomes" id="UP000271098">
    <property type="component" value="Unassembled WGS sequence"/>
</dbReference>
<sequence>MTSADANTFLTTMFLRHISNRACKTVIYSCLIGQYNFPHVTQVPHIGKLPTANVQLVIALGGENASSIKDYIKKLPPTVHLICIEQPMKLVKNEHILMLAVGTDPDDDG</sequence>
<keyword evidence="2" id="KW-1185">Reference proteome</keyword>
<name>A0A3P7RP70_9BILA</name>
<accession>A0A3P7RP70</accession>
<organism evidence="1 2">
    <name type="scientific">Gongylonema pulchrum</name>
    <dbReference type="NCBI Taxonomy" id="637853"/>
    <lineage>
        <taxon>Eukaryota</taxon>
        <taxon>Metazoa</taxon>
        <taxon>Ecdysozoa</taxon>
        <taxon>Nematoda</taxon>
        <taxon>Chromadorea</taxon>
        <taxon>Rhabditida</taxon>
        <taxon>Spirurina</taxon>
        <taxon>Spiruromorpha</taxon>
        <taxon>Spiruroidea</taxon>
        <taxon>Gongylonematidae</taxon>
        <taxon>Gongylonema</taxon>
    </lineage>
</organism>
<dbReference type="AlphaFoldDB" id="A0A3P7RP70"/>
<evidence type="ECO:0000313" key="2">
    <source>
        <dbReference type="Proteomes" id="UP000271098"/>
    </source>
</evidence>
<proteinExistence type="predicted"/>
<gene>
    <name evidence="1" type="ORF">GPUH_LOCUS26074</name>
</gene>
<dbReference type="EMBL" id="UYRT01108462">
    <property type="protein sequence ID" value="VDN45062.1"/>
    <property type="molecule type" value="Genomic_DNA"/>
</dbReference>
<protein>
    <submittedName>
        <fullName evidence="1">Uncharacterized protein</fullName>
    </submittedName>
</protein>
<reference evidence="1 2" key="1">
    <citation type="submission" date="2018-11" db="EMBL/GenBank/DDBJ databases">
        <authorList>
            <consortium name="Pathogen Informatics"/>
        </authorList>
    </citation>
    <scope>NUCLEOTIDE SEQUENCE [LARGE SCALE GENOMIC DNA]</scope>
</reference>